<keyword evidence="17" id="KW-1185">Reference proteome</keyword>
<evidence type="ECO:0000256" key="2">
    <source>
        <dbReference type="ARBA" id="ARBA00022723"/>
    </source>
</evidence>
<dbReference type="Proteomes" id="UP000070412">
    <property type="component" value="Unassembled WGS sequence"/>
</dbReference>
<evidence type="ECO:0000256" key="4">
    <source>
        <dbReference type="ARBA" id="ARBA00022737"/>
    </source>
</evidence>
<evidence type="ECO:0000256" key="1">
    <source>
        <dbReference type="ARBA" id="ARBA00004319"/>
    </source>
</evidence>
<dbReference type="InterPro" id="IPR018247">
    <property type="entry name" value="EF_Hand_1_Ca_BS"/>
</dbReference>
<organism evidence="15 18">
    <name type="scientific">Sarcoptes scabiei</name>
    <name type="common">Itch mite</name>
    <name type="synonym">Acarus scabiei</name>
    <dbReference type="NCBI Taxonomy" id="52283"/>
    <lineage>
        <taxon>Eukaryota</taxon>
        <taxon>Metazoa</taxon>
        <taxon>Ecdysozoa</taxon>
        <taxon>Arthropoda</taxon>
        <taxon>Chelicerata</taxon>
        <taxon>Arachnida</taxon>
        <taxon>Acari</taxon>
        <taxon>Acariformes</taxon>
        <taxon>Sarcoptiformes</taxon>
        <taxon>Astigmata</taxon>
        <taxon>Psoroptidia</taxon>
        <taxon>Sarcoptoidea</taxon>
        <taxon>Sarcoptidae</taxon>
        <taxon>Sarcoptinae</taxon>
        <taxon>Sarcoptes</taxon>
    </lineage>
</organism>
<dbReference type="FunFam" id="1.10.238.10:FF:000104">
    <property type="entry name" value="calumenin isoform X1"/>
    <property type="match status" value="1"/>
</dbReference>
<feature type="signal peptide" evidence="12">
    <location>
        <begin position="1"/>
        <end position="21"/>
    </location>
</feature>
<name>A0A132A383_SARSC</name>
<dbReference type="PROSITE" id="PS50222">
    <property type="entry name" value="EF_HAND_2"/>
    <property type="match status" value="2"/>
</dbReference>
<reference evidence="14" key="3">
    <citation type="submission" date="2020-01" db="EMBL/GenBank/DDBJ databases">
        <authorList>
            <person name="Korhonen P.K.K."/>
            <person name="Guangxu M.G."/>
            <person name="Wang T.W."/>
            <person name="Stroehlein A.J.S."/>
            <person name="Young N.D."/>
            <person name="Ang C.-S.A."/>
            <person name="Fernando D.W.F."/>
            <person name="Lu H.L."/>
            <person name="Taylor S.T."/>
            <person name="Ehtesham M.E.M."/>
            <person name="Najaraj S.H.N."/>
            <person name="Harsha G.H.G."/>
            <person name="Madugundu A.M."/>
            <person name="Renuse S.R."/>
            <person name="Holt D.H."/>
            <person name="Pandey A.P."/>
            <person name="Papenfuss A.P."/>
            <person name="Gasser R.B.G."/>
            <person name="Fischer K.F."/>
        </authorList>
    </citation>
    <scope>NUCLEOTIDE SEQUENCE</scope>
    <source>
        <strain evidence="14">SSS_KF_BRIS2020</strain>
    </source>
</reference>
<evidence type="ECO:0000256" key="11">
    <source>
        <dbReference type="ARBA" id="ARBA00072696"/>
    </source>
</evidence>
<dbReference type="OrthoDB" id="293868at2759"/>
<dbReference type="SUPFAM" id="SSF47473">
    <property type="entry name" value="EF-hand"/>
    <property type="match status" value="2"/>
</dbReference>
<evidence type="ECO:0000259" key="13">
    <source>
        <dbReference type="PROSITE" id="PS50222"/>
    </source>
</evidence>
<dbReference type="GO" id="GO:0005788">
    <property type="term" value="C:endoplasmic reticulum lumen"/>
    <property type="evidence" value="ECO:0007669"/>
    <property type="project" value="UniProtKB-SubCell"/>
</dbReference>
<comment type="subcellular location">
    <subcellularLocation>
        <location evidence="1">Endoplasmic reticulum lumen</location>
    </subcellularLocation>
</comment>
<evidence type="ECO:0000256" key="12">
    <source>
        <dbReference type="SAM" id="SignalP"/>
    </source>
</evidence>
<evidence type="ECO:0000256" key="9">
    <source>
        <dbReference type="ARBA" id="ARBA00056975"/>
    </source>
</evidence>
<dbReference type="AlphaFoldDB" id="A0A132A383"/>
<dbReference type="PANTHER" id="PTHR10827:SF95">
    <property type="entry name" value="LD34388P"/>
    <property type="match status" value="1"/>
</dbReference>
<dbReference type="InterPro" id="IPR011992">
    <property type="entry name" value="EF-hand-dom_pair"/>
</dbReference>
<dbReference type="PROSITE" id="PS00018">
    <property type="entry name" value="EF_HAND_1"/>
    <property type="match status" value="3"/>
</dbReference>
<keyword evidence="7" id="KW-0325">Glycoprotein</keyword>
<dbReference type="Pfam" id="PF13202">
    <property type="entry name" value="EF-hand_5"/>
    <property type="match status" value="2"/>
</dbReference>
<evidence type="ECO:0000313" key="18">
    <source>
        <dbReference type="Proteomes" id="UP000616769"/>
    </source>
</evidence>
<evidence type="ECO:0000313" key="14">
    <source>
        <dbReference type="EMBL" id="KAF7488968.1"/>
    </source>
</evidence>
<accession>A0A132A383</accession>
<evidence type="ECO:0000256" key="8">
    <source>
        <dbReference type="ARBA" id="ARBA00023186"/>
    </source>
</evidence>
<keyword evidence="6" id="KW-0106">Calcium</keyword>
<protein>
    <recommendedName>
        <fullName evidence="11">Reticulocalbin-3</fullName>
    </recommendedName>
</protein>
<gene>
    <name evidence="15" type="ORF">QR98_0038630</name>
    <name evidence="14" type="ORF">SSS_6719</name>
</gene>
<keyword evidence="8" id="KW-0143">Chaperone</keyword>
<feature type="domain" description="EF-hand" evidence="13">
    <location>
        <begin position="160"/>
        <end position="195"/>
    </location>
</feature>
<proteinExistence type="predicted"/>
<sequence length="326" mass="38492">MDFLQLQWLFSIILFWNLIDGTPSNLHSRTKNNERINDAFESHLNDAYQNTDDHQMDHEAVLGSRQKAQEFENLSVDESKKRLRKLVENGMDSNRDGYVDQNELKAWVMKSFQNLAFEEGEDRLVEEDTNRDGYVTWNEHLKASFDLEKELKFDSKIEIEMIDEDKVLWKAADLDRDGKLNATEFAAFNNPEEFEHMYGTLVEQMMKRRDRNGDYHIDFKEFISDENGNVPDPKTEHYISEKDKFENEYDKNKDLKLDFDECISWLIPNNEEIAENEALHLISSADIDRDNRLSIKEILDNYDVFVGSEATDFGQQLHQTHWQDEL</sequence>
<evidence type="ECO:0000256" key="6">
    <source>
        <dbReference type="ARBA" id="ARBA00022837"/>
    </source>
</evidence>
<comment type="function">
    <text evidence="9">Probable molecular chaperone assisting protein biosynthesis and transport in the endoplasmic reticulum. Required for the proper biosynthesis and transport of pulmonary surfactant-associated protein A/SP-A, pulmonary surfactant-associated protein D/SP-D and the lipid transporter ABCA3. By regulating both the proper expression and the degradation through the endoplasmic reticulum-associated protein degradation pathway of these proteins plays a crucial role in pulmonary surfactant homeostasis. Has an anti-fibrotic activity by negatively regulating the secretion of type I and type III collagens. This calcium-binding protein also transiently associates with immature PCSK6 and regulates its secretion.</text>
</comment>
<dbReference type="GO" id="GO:0005509">
    <property type="term" value="F:calcium ion binding"/>
    <property type="evidence" value="ECO:0007669"/>
    <property type="project" value="InterPro"/>
</dbReference>
<feature type="chain" id="PRO_5010784428" description="Reticulocalbin-3" evidence="12">
    <location>
        <begin position="22"/>
        <end position="326"/>
    </location>
</feature>
<keyword evidence="5" id="KW-0256">Endoplasmic reticulum</keyword>
<dbReference type="VEuPathDB" id="VectorBase:SSCA010440"/>
<evidence type="ECO:0000256" key="3">
    <source>
        <dbReference type="ARBA" id="ARBA00022729"/>
    </source>
</evidence>
<reference evidence="17" key="2">
    <citation type="journal article" date="2020" name="PLoS Negl. Trop. Dis.">
        <title>High-quality nuclear genome for Sarcoptes scabiei-A critical resource for a neglected parasite.</title>
        <authorList>
            <person name="Korhonen P.K."/>
            <person name="Gasser R.B."/>
            <person name="Ma G."/>
            <person name="Wang T."/>
            <person name="Stroehlein A.J."/>
            <person name="Young N.D."/>
            <person name="Ang C.S."/>
            <person name="Fernando D.D."/>
            <person name="Lu H.C."/>
            <person name="Taylor S."/>
            <person name="Reynolds S.L."/>
            <person name="Mofiz E."/>
            <person name="Najaraj S.H."/>
            <person name="Gowda H."/>
            <person name="Madugundu A."/>
            <person name="Renuse S."/>
            <person name="Holt D."/>
            <person name="Pandey A."/>
            <person name="Papenfuss A.T."/>
            <person name="Fischer K."/>
        </authorList>
    </citation>
    <scope>NUCLEOTIDE SEQUENCE [LARGE SCALE GENOMIC DNA]</scope>
</reference>
<dbReference type="GO" id="GO:0015031">
    <property type="term" value="P:protein transport"/>
    <property type="evidence" value="ECO:0007669"/>
    <property type="project" value="UniProtKB-ARBA"/>
</dbReference>
<evidence type="ECO:0000313" key="15">
    <source>
        <dbReference type="EMBL" id="KPM05401.1"/>
    </source>
</evidence>
<comment type="subunit">
    <text evidence="10">Interacts with PCSK6 (immature form including the propeptide); probably involved in the maturation and the secretion of PCSK6.</text>
</comment>
<dbReference type="Proteomes" id="UP000616769">
    <property type="component" value="Unassembled WGS sequence"/>
</dbReference>
<dbReference type="EnsemblMetazoa" id="SSS_6719s_mrna">
    <property type="protein sequence ID" value="KAF7488968.1"/>
    <property type="gene ID" value="SSS_6719"/>
</dbReference>
<evidence type="ECO:0000256" key="7">
    <source>
        <dbReference type="ARBA" id="ARBA00023180"/>
    </source>
</evidence>
<keyword evidence="2" id="KW-0479">Metal-binding</keyword>
<evidence type="ECO:0000256" key="10">
    <source>
        <dbReference type="ARBA" id="ARBA00063143"/>
    </source>
</evidence>
<reference evidence="15 18" key="1">
    <citation type="journal article" date="2015" name="Parasit. Vectors">
        <title>Draft genome of the scabies mite.</title>
        <authorList>
            <person name="Rider S.D.Jr."/>
            <person name="Morgan M.S."/>
            <person name="Arlian L.G."/>
        </authorList>
    </citation>
    <scope>NUCLEOTIDE SEQUENCE [LARGE SCALE GENOMIC DNA]</scope>
    <source>
        <strain evidence="15">Arlian Lab</strain>
    </source>
</reference>
<dbReference type="InterPro" id="IPR002048">
    <property type="entry name" value="EF_hand_dom"/>
</dbReference>
<evidence type="ECO:0000313" key="17">
    <source>
        <dbReference type="Proteomes" id="UP000070412"/>
    </source>
</evidence>
<dbReference type="EMBL" id="WVUK01000065">
    <property type="protein sequence ID" value="KAF7488968.1"/>
    <property type="molecule type" value="Genomic_DNA"/>
</dbReference>
<evidence type="ECO:0000256" key="5">
    <source>
        <dbReference type="ARBA" id="ARBA00022824"/>
    </source>
</evidence>
<evidence type="ECO:0000313" key="16">
    <source>
        <dbReference type="EnsemblMetazoa" id="KAF7488968.1"/>
    </source>
</evidence>
<keyword evidence="3 12" id="KW-0732">Signal</keyword>
<dbReference type="Gene3D" id="1.10.238.10">
    <property type="entry name" value="EF-hand"/>
    <property type="match status" value="3"/>
</dbReference>
<dbReference type="EMBL" id="JXLN01010247">
    <property type="protein sequence ID" value="KPM05401.1"/>
    <property type="molecule type" value="Genomic_DNA"/>
</dbReference>
<feature type="domain" description="EF-hand" evidence="13">
    <location>
        <begin position="78"/>
        <end position="114"/>
    </location>
</feature>
<dbReference type="PANTHER" id="PTHR10827">
    <property type="entry name" value="RETICULOCALBIN"/>
    <property type="match status" value="1"/>
</dbReference>
<keyword evidence="4" id="KW-0677">Repeat</keyword>
<reference evidence="16" key="4">
    <citation type="submission" date="2022-06" db="UniProtKB">
        <authorList>
            <consortium name="EnsemblMetazoa"/>
        </authorList>
    </citation>
    <scope>IDENTIFICATION</scope>
</reference>